<keyword evidence="14" id="KW-1185">Reference proteome</keyword>
<dbReference type="GO" id="GO:0015658">
    <property type="term" value="F:branched-chain amino acid transmembrane transporter activity"/>
    <property type="evidence" value="ECO:0007669"/>
    <property type="project" value="TreeGrafter"/>
</dbReference>
<name>A0A6L9SI89_9ACTN</name>
<dbReference type="GO" id="GO:0005524">
    <property type="term" value="F:ATP binding"/>
    <property type="evidence" value="ECO:0007669"/>
    <property type="project" value="UniProtKB-KW"/>
</dbReference>
<dbReference type="PROSITE" id="PS50893">
    <property type="entry name" value="ABC_TRANSPORTER_2"/>
    <property type="match status" value="1"/>
</dbReference>
<evidence type="ECO:0000256" key="6">
    <source>
        <dbReference type="ARBA" id="ARBA00022840"/>
    </source>
</evidence>
<dbReference type="SUPFAM" id="SSF103473">
    <property type="entry name" value="MFS general substrate transporter"/>
    <property type="match status" value="1"/>
</dbReference>
<comment type="subcellular location">
    <subcellularLocation>
        <location evidence="1">Cell membrane</location>
        <topology evidence="1">Multi-pass membrane protein</topology>
    </subcellularLocation>
</comment>
<feature type="transmembrane region" description="Helical" evidence="10">
    <location>
        <begin position="417"/>
        <end position="437"/>
    </location>
</feature>
<feature type="transmembrane region" description="Helical" evidence="10">
    <location>
        <begin position="52"/>
        <end position="75"/>
    </location>
</feature>
<feature type="transmembrane region" description="Helical" evidence="10">
    <location>
        <begin position="211"/>
        <end position="230"/>
    </location>
</feature>
<feature type="transmembrane region" description="Helical" evidence="10">
    <location>
        <begin position="324"/>
        <end position="343"/>
    </location>
</feature>
<evidence type="ECO:0000259" key="11">
    <source>
        <dbReference type="PROSITE" id="PS50850"/>
    </source>
</evidence>
<evidence type="ECO:0000256" key="1">
    <source>
        <dbReference type="ARBA" id="ARBA00004651"/>
    </source>
</evidence>
<dbReference type="Proteomes" id="UP000475214">
    <property type="component" value="Unassembled WGS sequence"/>
</dbReference>
<sequence length="743" mass="79266">MSESDGRSVDPISEIDHTRQRVRDRALVQLGVAGDRETGRFLDVLRERDLRLYPLVALGLLSVVDTFHGFVFSVLTPEISATLGLNVGTIAAVVAVSGFAAAVSPLPIAALCQNKARRALLCLVTAFIWSVFTLATGFVVSLAGLVLVLVVNGLTTGSVTTLHTPLLMDSYHPQARVRVLSAYAAVGSAGAIAAPLLVVACTGWFNLTWRGVFVVLGLISLAVSIAALRLRDPGFGAWDTQRVRAAVRDRDHQAGTDLRPDTHGIHEPDVSLRFWEVCRRLLMIRTTRRLLIGFSIFGVLTVPMAVFFAFFLDRQWDLDPTQRALFAGAQACVSIVALAVYGSRGEKQFRKNPAVLLRNTGLLLAVALCCIVVGALAPSFPVMAALFCVSSAIVSVLGPALGIAMMSITPAVMRPHLGALTGMAVASGGLVGALFLGGMEERFGIAGAMVGMAVPGVLGALVISSAGRFIREDLERMIDEVVEDEKLKEMTAEGSGLPLLACRSVDFAYGQVQVLHGVDFTVAEGEMVALLGVNGAGKSTLLRVISGVGLPSRGSVRFRGHDVTYIDAERRVSLGMTQISGGHGVFDRMTVEENILAFGYTAARGRRQLARIVDECFDRFPQLAQRRTQHAGTLSGGEQQMLALSKALILRPRLLLIDELSLGLAPVVVGELLDMVRRINADGAAVVLVEQSVNIALSLAGHAYFMERGEIRFDGPSADLLAREDLLRAVFLKGAAAGEVSQA</sequence>
<feature type="transmembrane region" description="Helical" evidence="10">
    <location>
        <begin position="443"/>
        <end position="467"/>
    </location>
</feature>
<feature type="transmembrane region" description="Helical" evidence="10">
    <location>
        <begin position="146"/>
        <end position="168"/>
    </location>
</feature>
<protein>
    <submittedName>
        <fullName evidence="13">MFS transporter</fullName>
    </submittedName>
</protein>
<feature type="transmembrane region" description="Helical" evidence="10">
    <location>
        <begin position="383"/>
        <end position="405"/>
    </location>
</feature>
<dbReference type="PANTHER" id="PTHR43820">
    <property type="entry name" value="HIGH-AFFINITY BRANCHED-CHAIN AMINO ACID TRANSPORT ATP-BINDING PROTEIN LIVF"/>
    <property type="match status" value="1"/>
</dbReference>
<feature type="transmembrane region" description="Helical" evidence="10">
    <location>
        <begin position="119"/>
        <end position="140"/>
    </location>
</feature>
<keyword evidence="9 10" id="KW-0472">Membrane</keyword>
<dbReference type="GO" id="GO:0015807">
    <property type="term" value="P:L-amino acid transport"/>
    <property type="evidence" value="ECO:0007669"/>
    <property type="project" value="TreeGrafter"/>
</dbReference>
<keyword evidence="4 10" id="KW-0812">Transmembrane</keyword>
<keyword evidence="8 10" id="KW-1133">Transmembrane helix</keyword>
<dbReference type="AlphaFoldDB" id="A0A6L9SI89"/>
<dbReference type="InterPro" id="IPR036259">
    <property type="entry name" value="MFS_trans_sf"/>
</dbReference>
<feature type="domain" description="Major facilitator superfamily (MFS) profile" evidence="11">
    <location>
        <begin position="54"/>
        <end position="471"/>
    </location>
</feature>
<dbReference type="CDD" id="cd06174">
    <property type="entry name" value="MFS"/>
    <property type="match status" value="1"/>
</dbReference>
<evidence type="ECO:0000313" key="13">
    <source>
        <dbReference type="EMBL" id="NEE04364.1"/>
    </source>
</evidence>
<dbReference type="InterPro" id="IPR017871">
    <property type="entry name" value="ABC_transporter-like_CS"/>
</dbReference>
<dbReference type="EMBL" id="JAAGOA010000033">
    <property type="protein sequence ID" value="NEE04364.1"/>
    <property type="molecule type" value="Genomic_DNA"/>
</dbReference>
<keyword evidence="5" id="KW-0547">Nucleotide-binding</keyword>
<feature type="domain" description="ABC transporter" evidence="12">
    <location>
        <begin position="500"/>
        <end position="733"/>
    </location>
</feature>
<dbReference type="InterPro" id="IPR011701">
    <property type="entry name" value="MFS"/>
</dbReference>
<dbReference type="SMART" id="SM00382">
    <property type="entry name" value="AAA"/>
    <property type="match status" value="1"/>
</dbReference>
<dbReference type="CDD" id="cd03224">
    <property type="entry name" value="ABC_TM1139_LivF_branched"/>
    <property type="match status" value="1"/>
</dbReference>
<evidence type="ECO:0000256" key="10">
    <source>
        <dbReference type="SAM" id="Phobius"/>
    </source>
</evidence>
<dbReference type="InterPro" id="IPR027417">
    <property type="entry name" value="P-loop_NTPase"/>
</dbReference>
<feature type="transmembrane region" description="Helical" evidence="10">
    <location>
        <begin position="87"/>
        <end position="112"/>
    </location>
</feature>
<feature type="transmembrane region" description="Helical" evidence="10">
    <location>
        <begin position="180"/>
        <end position="205"/>
    </location>
</feature>
<comment type="similarity">
    <text evidence="2">Belongs to the ABC transporter superfamily.</text>
</comment>
<evidence type="ECO:0000256" key="3">
    <source>
        <dbReference type="ARBA" id="ARBA00022448"/>
    </source>
</evidence>
<evidence type="ECO:0000256" key="5">
    <source>
        <dbReference type="ARBA" id="ARBA00022741"/>
    </source>
</evidence>
<dbReference type="PROSITE" id="PS00211">
    <property type="entry name" value="ABC_TRANSPORTER_1"/>
    <property type="match status" value="1"/>
</dbReference>
<keyword evidence="6" id="KW-0067">ATP-binding</keyword>
<dbReference type="InterPro" id="IPR003593">
    <property type="entry name" value="AAA+_ATPase"/>
</dbReference>
<feature type="transmembrane region" description="Helical" evidence="10">
    <location>
        <begin position="355"/>
        <end position="377"/>
    </location>
</feature>
<evidence type="ECO:0000256" key="7">
    <source>
        <dbReference type="ARBA" id="ARBA00022970"/>
    </source>
</evidence>
<dbReference type="PROSITE" id="PS50850">
    <property type="entry name" value="MFS"/>
    <property type="match status" value="1"/>
</dbReference>
<comment type="caution">
    <text evidence="13">The sequence shown here is derived from an EMBL/GenBank/DDBJ whole genome shotgun (WGS) entry which is preliminary data.</text>
</comment>
<evidence type="ECO:0000259" key="12">
    <source>
        <dbReference type="PROSITE" id="PS50893"/>
    </source>
</evidence>
<dbReference type="InterPro" id="IPR052156">
    <property type="entry name" value="BCAA_Transport_ATP-bd_LivF"/>
</dbReference>
<evidence type="ECO:0000256" key="8">
    <source>
        <dbReference type="ARBA" id="ARBA00022989"/>
    </source>
</evidence>
<proteinExistence type="inferred from homology"/>
<dbReference type="InterPro" id="IPR020846">
    <property type="entry name" value="MFS_dom"/>
</dbReference>
<gene>
    <name evidence="13" type="ORF">G1H10_29755</name>
</gene>
<evidence type="ECO:0000313" key="14">
    <source>
        <dbReference type="Proteomes" id="UP000475214"/>
    </source>
</evidence>
<accession>A0A6L9SI89</accession>
<dbReference type="Gene3D" id="1.20.1250.20">
    <property type="entry name" value="MFS general substrate transporter like domains"/>
    <property type="match status" value="1"/>
</dbReference>
<evidence type="ECO:0000256" key="2">
    <source>
        <dbReference type="ARBA" id="ARBA00005417"/>
    </source>
</evidence>
<feature type="transmembrane region" description="Helical" evidence="10">
    <location>
        <begin position="290"/>
        <end position="312"/>
    </location>
</feature>
<dbReference type="Pfam" id="PF07690">
    <property type="entry name" value="MFS_1"/>
    <property type="match status" value="1"/>
</dbReference>
<dbReference type="InterPro" id="IPR003439">
    <property type="entry name" value="ABC_transporter-like_ATP-bd"/>
</dbReference>
<keyword evidence="3" id="KW-0813">Transport</keyword>
<organism evidence="13 14">
    <name type="scientific">Phytoactinopolyspora halotolerans</name>
    <dbReference type="NCBI Taxonomy" id="1981512"/>
    <lineage>
        <taxon>Bacteria</taxon>
        <taxon>Bacillati</taxon>
        <taxon>Actinomycetota</taxon>
        <taxon>Actinomycetes</taxon>
        <taxon>Jiangellales</taxon>
        <taxon>Jiangellaceae</taxon>
        <taxon>Phytoactinopolyspora</taxon>
    </lineage>
</organism>
<dbReference type="Gene3D" id="3.40.50.300">
    <property type="entry name" value="P-loop containing nucleotide triphosphate hydrolases"/>
    <property type="match status" value="1"/>
</dbReference>
<dbReference type="GO" id="GO:0016887">
    <property type="term" value="F:ATP hydrolysis activity"/>
    <property type="evidence" value="ECO:0007669"/>
    <property type="project" value="InterPro"/>
</dbReference>
<keyword evidence="7" id="KW-0029">Amino-acid transport</keyword>
<dbReference type="SUPFAM" id="SSF52540">
    <property type="entry name" value="P-loop containing nucleoside triphosphate hydrolases"/>
    <property type="match status" value="1"/>
</dbReference>
<reference evidence="13 14" key="1">
    <citation type="submission" date="2020-02" db="EMBL/GenBank/DDBJ databases">
        <authorList>
            <person name="Li X.-J."/>
            <person name="Han X.-M."/>
        </authorList>
    </citation>
    <scope>NUCLEOTIDE SEQUENCE [LARGE SCALE GENOMIC DNA]</scope>
    <source>
        <strain evidence="13 14">CCTCC AB 2017055</strain>
    </source>
</reference>
<dbReference type="Pfam" id="PF00005">
    <property type="entry name" value="ABC_tran"/>
    <property type="match status" value="1"/>
</dbReference>
<evidence type="ECO:0000256" key="4">
    <source>
        <dbReference type="ARBA" id="ARBA00022692"/>
    </source>
</evidence>
<dbReference type="PANTHER" id="PTHR43820:SF4">
    <property type="entry name" value="HIGH-AFFINITY BRANCHED-CHAIN AMINO ACID TRANSPORT ATP-BINDING PROTEIN LIVF"/>
    <property type="match status" value="1"/>
</dbReference>
<dbReference type="GO" id="GO:0005886">
    <property type="term" value="C:plasma membrane"/>
    <property type="evidence" value="ECO:0007669"/>
    <property type="project" value="UniProtKB-SubCell"/>
</dbReference>
<evidence type="ECO:0000256" key="9">
    <source>
        <dbReference type="ARBA" id="ARBA00023136"/>
    </source>
</evidence>
<dbReference type="RefSeq" id="WP_163744831.1">
    <property type="nucleotide sequence ID" value="NZ_JAAGOA010000033.1"/>
</dbReference>